<evidence type="ECO:0000313" key="5">
    <source>
        <dbReference type="Proteomes" id="UP000531251"/>
    </source>
</evidence>
<comment type="caution">
    <text evidence="4">The sequence shown here is derived from an EMBL/GenBank/DDBJ whole genome shotgun (WGS) entry which is preliminary data.</text>
</comment>
<dbReference type="RefSeq" id="WP_164521716.1">
    <property type="nucleotide sequence ID" value="NZ_BAAADY010000010.1"/>
</dbReference>
<evidence type="ECO:0000256" key="1">
    <source>
        <dbReference type="SAM" id="Phobius"/>
    </source>
</evidence>
<dbReference type="EMBL" id="JAATJB010000004">
    <property type="protein sequence ID" value="NJB97594.1"/>
    <property type="molecule type" value="Genomic_DNA"/>
</dbReference>
<dbReference type="PROSITE" id="PS51257">
    <property type="entry name" value="PROKAR_LIPOPROTEIN"/>
    <property type="match status" value="1"/>
</dbReference>
<keyword evidence="1" id="KW-1133">Transmembrane helix</keyword>
<evidence type="ECO:0000259" key="3">
    <source>
        <dbReference type="Pfam" id="PF14257"/>
    </source>
</evidence>
<dbReference type="Pfam" id="PF14257">
    <property type="entry name" value="DUF4349"/>
    <property type="match status" value="1"/>
</dbReference>
<dbReference type="InterPro" id="IPR025645">
    <property type="entry name" value="DUF4349"/>
</dbReference>
<dbReference type="Proteomes" id="UP000531251">
    <property type="component" value="Unassembled WGS sequence"/>
</dbReference>
<keyword evidence="1" id="KW-0812">Transmembrane</keyword>
<reference evidence="4 5" key="1">
    <citation type="submission" date="2020-03" db="EMBL/GenBank/DDBJ databases">
        <title>Genomic Encyclopedia of Type Strains, Phase IV (KMG-IV): sequencing the most valuable type-strain genomes for metagenomic binning, comparative biology and taxonomic classification.</title>
        <authorList>
            <person name="Goeker M."/>
        </authorList>
    </citation>
    <scope>NUCLEOTIDE SEQUENCE [LARGE SCALE GENOMIC DNA]</scope>
    <source>
        <strain evidence="4 5">DSM 7225</strain>
    </source>
</reference>
<feature type="transmembrane region" description="Helical" evidence="1">
    <location>
        <begin position="244"/>
        <end position="269"/>
    </location>
</feature>
<keyword evidence="2" id="KW-0732">Signal</keyword>
<keyword evidence="1" id="KW-0472">Membrane</keyword>
<feature type="chain" id="PRO_5030552143" description="DUF4349 domain-containing protein" evidence="2">
    <location>
        <begin position="21"/>
        <end position="276"/>
    </location>
</feature>
<dbReference type="AlphaFoldDB" id="A0A7X6BC15"/>
<evidence type="ECO:0000256" key="2">
    <source>
        <dbReference type="SAM" id="SignalP"/>
    </source>
</evidence>
<sequence length="276" mass="29257">MRKFLVLGCAALLAACSSNRQDSARDTVAEAEAPANPGAEPLKVALPQLSYRYTLSFLLPEARLAETQDGHRAICERLGPARCQLVMLTRNEAEGRIGDALLKLRVTAADAGYFTGEAARQVTAAGGRAANTDVAGEDVSKDLTDTAARIRQRELLVARLTETLRTRKGSVADLVHAEHQVAAAQEELDKARSWQRELQGRVAMADVEIRYQALAAPASGASVGAALGEAAQGSALAFVWGMQLLLSLAIYLLPWAAVFGAGVGVATLLRRSKPVA</sequence>
<proteinExistence type="predicted"/>
<evidence type="ECO:0000313" key="4">
    <source>
        <dbReference type="EMBL" id="NJB97594.1"/>
    </source>
</evidence>
<feature type="domain" description="DUF4349" evidence="3">
    <location>
        <begin position="63"/>
        <end position="265"/>
    </location>
</feature>
<accession>A0A7X6BC15</accession>
<keyword evidence="5" id="KW-1185">Reference proteome</keyword>
<name>A0A7X6BC15_9SPHN</name>
<feature type="signal peptide" evidence="2">
    <location>
        <begin position="1"/>
        <end position="20"/>
    </location>
</feature>
<gene>
    <name evidence="4" type="ORF">GGR89_001906</name>
</gene>
<protein>
    <recommendedName>
        <fullName evidence="3">DUF4349 domain-containing protein</fullName>
    </recommendedName>
</protein>
<organism evidence="4 5">
    <name type="scientific">Sphingomonas trueperi</name>
    <dbReference type="NCBI Taxonomy" id="53317"/>
    <lineage>
        <taxon>Bacteria</taxon>
        <taxon>Pseudomonadati</taxon>
        <taxon>Pseudomonadota</taxon>
        <taxon>Alphaproteobacteria</taxon>
        <taxon>Sphingomonadales</taxon>
        <taxon>Sphingomonadaceae</taxon>
        <taxon>Sphingomonas</taxon>
    </lineage>
</organism>